<dbReference type="PROSITE" id="PS51257">
    <property type="entry name" value="PROKAR_LIPOPROTEIN"/>
    <property type="match status" value="1"/>
</dbReference>
<proteinExistence type="predicted"/>
<dbReference type="OrthoDB" id="4120501at2759"/>
<dbReference type="EMBL" id="NCSJ02000110">
    <property type="protein sequence ID" value="RFU30055.1"/>
    <property type="molecule type" value="Genomic_DNA"/>
</dbReference>
<accession>A0A3E2H9F9</accession>
<keyword evidence="3" id="KW-1185">Reference proteome</keyword>
<protein>
    <submittedName>
        <fullName evidence="2">Uncharacterized protein</fullName>
    </submittedName>
</protein>
<feature type="compositionally biased region" description="Polar residues" evidence="1">
    <location>
        <begin position="384"/>
        <end position="394"/>
    </location>
</feature>
<feature type="non-terminal residue" evidence="2">
    <location>
        <position position="441"/>
    </location>
</feature>
<gene>
    <name evidence="2" type="ORF">B7463_g6296</name>
</gene>
<name>A0A3E2H9F9_SCYLI</name>
<feature type="region of interest" description="Disordered" evidence="1">
    <location>
        <begin position="133"/>
        <end position="197"/>
    </location>
</feature>
<feature type="non-terminal residue" evidence="2">
    <location>
        <position position="1"/>
    </location>
</feature>
<feature type="compositionally biased region" description="Basic residues" evidence="1">
    <location>
        <begin position="366"/>
        <end position="377"/>
    </location>
</feature>
<dbReference type="AlphaFoldDB" id="A0A3E2H9F9"/>
<reference evidence="2 3" key="1">
    <citation type="submission" date="2018-05" db="EMBL/GenBank/DDBJ databases">
        <title>Draft genome sequence of Scytalidium lignicola DSM 105466, a ubiquitous saprotrophic fungus.</title>
        <authorList>
            <person name="Buettner E."/>
            <person name="Gebauer A.M."/>
            <person name="Hofrichter M."/>
            <person name="Liers C."/>
            <person name="Kellner H."/>
        </authorList>
    </citation>
    <scope>NUCLEOTIDE SEQUENCE [LARGE SCALE GENOMIC DNA]</scope>
    <source>
        <strain evidence="2 3">DSM 105466</strain>
    </source>
</reference>
<sequence length="441" mass="48736">MPVKTVDAITSNNWSKLITTSWQALMHGNCAILSCPAISIFKHAAKLMGHQKIWDSTIISSNSGQVLYPSFFEATDFITEGFMQLCAFPGKLNKDEMDFDFFLDAWSDIVHTEGLSDADTEEIDSGDEIESRILEDNITDPPSPSGSRCEASEQPEQGVDRGVDSEEAEEGVSTPEQVDQEDEASGNRTNNTMDASEISLRDGDVMMWKVSVQDDLLRGELYLENSETPVMAWSVLESLSGCRLTPPCLHRRDAPAGEVGDQFLFSKGPATLRNPEEARILFDVGGRYADQLAGLEVQDYYPATIIHVYGCIGCALKICLEGDSRTACIELGVLGQKSNFYIASNTDFDILFGNNTDSHSRESKTKTHYKSARRKSAKYKDRQSSANGFLSHQETGDRTLSFQRGIEEGILLPVDDQARVDEEGPLPLSLADLEQYLHAEV</sequence>
<organism evidence="2 3">
    <name type="scientific">Scytalidium lignicola</name>
    <name type="common">Hyphomycete</name>
    <dbReference type="NCBI Taxonomy" id="5539"/>
    <lineage>
        <taxon>Eukaryota</taxon>
        <taxon>Fungi</taxon>
        <taxon>Dikarya</taxon>
        <taxon>Ascomycota</taxon>
        <taxon>Pezizomycotina</taxon>
        <taxon>Leotiomycetes</taxon>
        <taxon>Leotiomycetes incertae sedis</taxon>
        <taxon>Scytalidium</taxon>
    </lineage>
</organism>
<dbReference type="Proteomes" id="UP000258309">
    <property type="component" value="Unassembled WGS sequence"/>
</dbReference>
<evidence type="ECO:0000313" key="2">
    <source>
        <dbReference type="EMBL" id="RFU30055.1"/>
    </source>
</evidence>
<comment type="caution">
    <text evidence="2">The sequence shown here is derived from an EMBL/GenBank/DDBJ whole genome shotgun (WGS) entry which is preliminary data.</text>
</comment>
<feature type="region of interest" description="Disordered" evidence="1">
    <location>
        <begin position="357"/>
        <end position="394"/>
    </location>
</feature>
<evidence type="ECO:0000313" key="3">
    <source>
        <dbReference type="Proteomes" id="UP000258309"/>
    </source>
</evidence>
<evidence type="ECO:0000256" key="1">
    <source>
        <dbReference type="SAM" id="MobiDB-lite"/>
    </source>
</evidence>